<feature type="signal peptide" evidence="1">
    <location>
        <begin position="1"/>
        <end position="21"/>
    </location>
</feature>
<name>A0A8J8MGE3_9FIRM</name>
<protein>
    <submittedName>
        <fullName evidence="3">M28 family peptidase</fullName>
    </submittedName>
</protein>
<dbReference type="Proteomes" id="UP000683246">
    <property type="component" value="Chromosome"/>
</dbReference>
<feature type="domain" description="Peptidase M28" evidence="2">
    <location>
        <begin position="210"/>
        <end position="411"/>
    </location>
</feature>
<dbReference type="GO" id="GO:0008235">
    <property type="term" value="F:metalloexopeptidase activity"/>
    <property type="evidence" value="ECO:0007669"/>
    <property type="project" value="InterPro"/>
</dbReference>
<evidence type="ECO:0000256" key="1">
    <source>
        <dbReference type="SAM" id="SignalP"/>
    </source>
</evidence>
<keyword evidence="4" id="KW-1185">Reference proteome</keyword>
<gene>
    <name evidence="3" type="ORF">HZI73_01890</name>
</gene>
<dbReference type="PANTHER" id="PTHR12147:SF26">
    <property type="entry name" value="PEPTIDASE M28 DOMAIN-CONTAINING PROTEIN"/>
    <property type="match status" value="1"/>
</dbReference>
<dbReference type="EMBL" id="CP058649">
    <property type="protein sequence ID" value="QUI21114.1"/>
    <property type="molecule type" value="Genomic_DNA"/>
</dbReference>
<dbReference type="PANTHER" id="PTHR12147">
    <property type="entry name" value="METALLOPEPTIDASE M28 FAMILY MEMBER"/>
    <property type="match status" value="1"/>
</dbReference>
<dbReference type="AlphaFoldDB" id="A0A8J8MGE3"/>
<sequence>MKKMVHFIHTILILTMMTSCAQQDKDLHTLESSLTFLTSDECMGRSTGTEGNQLAASYIADQYKTFELDTYNDQYYHHYKQSTYDPATATQELTVFYKDGTQKSYVYGLDFLGSMIEDTSVKTQITTDIHDLDDKIIIVDEHTPAFNFRQSNAVGRFKKTDVLFKSNHVRSDDKFSVEITNTLYDDLMSKDVDYVTYKDNVSTEEKEVNNVIGILKGKDSTHALVLSAHFDHVGFAGDTIFRGAIDNASGVAILLELAERLKKRSLEEPFDMDIVFAALNGEEYGLMGSKAFVPSIKEHYHFLYNINMDCIGKKDGGDLAVNSQREELLLNKKLQEALFNHFSESDIPVTDQFYGLSDHYSFNRMNVPGVTIGQGEVFGENDTTSIHTPEDTVDIVDYDYMNRVVDVLYDFIIHHDGNMFRRHEDVSLSVTGARWIERNLLHPLTA</sequence>
<organism evidence="3 4">
    <name type="scientific">Vallitalea pronyensis</name>
    <dbReference type="NCBI Taxonomy" id="1348613"/>
    <lineage>
        <taxon>Bacteria</taxon>
        <taxon>Bacillati</taxon>
        <taxon>Bacillota</taxon>
        <taxon>Clostridia</taxon>
        <taxon>Lachnospirales</taxon>
        <taxon>Vallitaleaceae</taxon>
        <taxon>Vallitalea</taxon>
    </lineage>
</organism>
<dbReference type="GO" id="GO:0006508">
    <property type="term" value="P:proteolysis"/>
    <property type="evidence" value="ECO:0007669"/>
    <property type="project" value="InterPro"/>
</dbReference>
<evidence type="ECO:0000313" key="3">
    <source>
        <dbReference type="EMBL" id="QUI21114.1"/>
    </source>
</evidence>
<dbReference type="InterPro" id="IPR045175">
    <property type="entry name" value="M28_fam"/>
</dbReference>
<dbReference type="SUPFAM" id="SSF53187">
    <property type="entry name" value="Zn-dependent exopeptidases"/>
    <property type="match status" value="1"/>
</dbReference>
<dbReference type="Pfam" id="PF04389">
    <property type="entry name" value="Peptidase_M28"/>
    <property type="match status" value="1"/>
</dbReference>
<evidence type="ECO:0000313" key="4">
    <source>
        <dbReference type="Proteomes" id="UP000683246"/>
    </source>
</evidence>
<accession>A0A8J8MGE3</accession>
<dbReference type="PROSITE" id="PS51257">
    <property type="entry name" value="PROKAR_LIPOPROTEIN"/>
    <property type="match status" value="1"/>
</dbReference>
<dbReference type="InterPro" id="IPR007484">
    <property type="entry name" value="Peptidase_M28"/>
</dbReference>
<feature type="chain" id="PRO_5038842110" evidence="1">
    <location>
        <begin position="22"/>
        <end position="446"/>
    </location>
</feature>
<dbReference type="Gene3D" id="3.40.630.10">
    <property type="entry name" value="Zn peptidases"/>
    <property type="match status" value="2"/>
</dbReference>
<reference evidence="3" key="1">
    <citation type="submission" date="2020-07" db="EMBL/GenBank/DDBJ databases">
        <title>Vallitalea pronyensis genome.</title>
        <authorList>
            <person name="Postec A."/>
        </authorList>
    </citation>
    <scope>NUCLEOTIDE SEQUENCE</scope>
    <source>
        <strain evidence="3">FatNI3</strain>
    </source>
</reference>
<proteinExistence type="predicted"/>
<dbReference type="KEGG" id="vpy:HZI73_01890"/>
<keyword evidence="1" id="KW-0732">Signal</keyword>
<evidence type="ECO:0000259" key="2">
    <source>
        <dbReference type="Pfam" id="PF04389"/>
    </source>
</evidence>